<feature type="compositionally biased region" description="Polar residues" evidence="1">
    <location>
        <begin position="1604"/>
        <end position="1618"/>
    </location>
</feature>
<reference evidence="2 3" key="1">
    <citation type="submission" date="2019-10" db="EMBL/GenBank/DDBJ databases">
        <authorList>
            <person name="Palmer J.M."/>
        </authorList>
    </citation>
    <scope>NUCLEOTIDE SEQUENCE [LARGE SCALE GENOMIC DNA]</scope>
    <source>
        <strain evidence="2 3">TWF730</strain>
    </source>
</reference>
<feature type="compositionally biased region" description="Acidic residues" evidence="1">
    <location>
        <begin position="98"/>
        <end position="111"/>
    </location>
</feature>
<feature type="compositionally biased region" description="Polar residues" evidence="1">
    <location>
        <begin position="1"/>
        <end position="22"/>
    </location>
</feature>
<feature type="compositionally biased region" description="Acidic residues" evidence="1">
    <location>
        <begin position="1475"/>
        <end position="1486"/>
    </location>
</feature>
<feature type="region of interest" description="Disordered" evidence="1">
    <location>
        <begin position="1057"/>
        <end position="1178"/>
    </location>
</feature>
<dbReference type="Proteomes" id="UP001373714">
    <property type="component" value="Unassembled WGS sequence"/>
</dbReference>
<feature type="compositionally biased region" description="Polar residues" evidence="1">
    <location>
        <begin position="1252"/>
        <end position="1265"/>
    </location>
</feature>
<feature type="region of interest" description="Disordered" evidence="1">
    <location>
        <begin position="787"/>
        <end position="816"/>
    </location>
</feature>
<feature type="compositionally biased region" description="Basic and acidic residues" evidence="1">
    <location>
        <begin position="1096"/>
        <end position="1108"/>
    </location>
</feature>
<sequence>MDIDGTTPQRQLAPNISRNNKPAYQVPNIPSDSFPFTIGFAAPSSRPVSGARPSLLLKNTALPKYSFKSLHRQPINPEAIELTSMGLRRVKEVITPSESEEIEEEGGEEEREEKVESVDSTRVEPPTSKMTEGWGDSDWGKSENDSSCSNDDDDEGEEDDENDETDDEDEDKDAIAEPDTRHHQTDLRVYKQWYHYFGTGKVDDTGAGPADEKGPIPTGSPPIPIPPLRDPTKPDGSMFAQSVSISSADHNRGPESQRPFDHYAVNEANRRILDMVTGPGGAAQGLRQIRHWGDLSSQLALNIHRPPDAPIIQGRHSLWVQRTNASSGMFLRKEAVDQCPECVGALPVPAARQTSARYRLCPHWREVTGEGYMEAAFAFGGAQNCPFCGKARGTQGTAHADVCPFKINGVDGDGAALVRPDFEDGFAADPNFAKLHGDPRAFDGVEPIVRNLSEPPPEGLDFGIVDEGGAGEGGGGGGPGGGGGGGLGGSTSHDSDQDDSGADEDTWKPGDAPPYIPPPPSGPKAPEIPMTPTEPKRPKLPGRRKKPNIPEEPSTGTSTGVEDGKGTATSISGEGDDKKGKGGKGGKKGKDGEGDDGKYGEEGDVKKKGDDDSKKKGDDDGKKKGDDGKKKGDDKKKADDKMKAGDDKKKGDGDGKKPDVVIGPTGSGGYMPAGFLRRLVATDYKISGQHVYQRTNILKSARSSGVKSTDLATSCHAHYTRGIRDIQEPTKDNRKCIEDIRVTIETKNLPRPFWEPNSYIAPTTKPADGDSDFKIRLPDGVLENGAAARGELGKPDPVPAPPSDSGSDPDWTGPRRHLQLGNEAWFRSRFSGDKTAYDKWRNNASEVNFADLQKAAPVDTTVPGHPTQFYITDMLPGVNWYGDTGKMISKSDGKPLGLPPPPGPDGKLPGTGGDPTLPGTEMPGPDGDGDDDGGGDGVGGGGGGKGEGKDGDKDEEEKEKDEDKEKKKDDDEVEDKKDDKDKKVTAAVDSNGKPIIDLTGKTTEEIGKAIKKYLEVTLPVAGTRSDGSKRSNQKRCLHCGKMTTRLGEAKAHVHYGRCWPDWAGPGTGDGSDGTTGDGTGGGTGGTGDTGDTGDGGDGKAPDATDKGTRATKPNRSNSSRFQPQTPDMSQKRKLWETDAGYATDSDDERDFEPRKKKKQNKEGGDNVDDDIGEPRDLGNTFIVSSQADSVFLSNKRKERVKKAKKKTYKTPEFLPSDTPQAEAEALTPGQLDTQISKAPGFPRPAQDRSLENIGQEQQGSQNGEFENTESKALASSAQGSNSEPAPAPSSSRKRRQPSTCLRATTMAPTLPSENLISTHKSKARFKSFVPASATKVTTATKLVVSKTSTYKSKDGKDVAFEERTFTQTTRGKTPKVFTEVIESIREPGQKQALVRLYRFGESEETGLGTPSKKRKIEYDGRVTGKEKAHVREEEDEEEGDDESSDSGSDESTEEPIEGESDSGEDVSGTVKEEQGEPAEEENNEEERDVKLPTLRKQAPTSSRRIPKESMEPKTPSRRSLRIISNNAKESLPEEEEEDQRKEIKTPARIKKVMIKTPGTTGEKTTTVYRKTPRAPPGTVLKSSTSKSTKKTLARSATKKVEIETPTSSLTRKAATNTLKEPVATVSKKDESKALEKATSSKRAVRRAPLKPTAGKVGSKPAPKITAVKSGGVTKRRK</sequence>
<organism evidence="2 3">
    <name type="scientific">Orbilia blumenaviensis</name>
    <dbReference type="NCBI Taxonomy" id="1796055"/>
    <lineage>
        <taxon>Eukaryota</taxon>
        <taxon>Fungi</taxon>
        <taxon>Dikarya</taxon>
        <taxon>Ascomycota</taxon>
        <taxon>Pezizomycotina</taxon>
        <taxon>Orbiliomycetes</taxon>
        <taxon>Orbiliales</taxon>
        <taxon>Orbiliaceae</taxon>
        <taxon>Orbilia</taxon>
    </lineage>
</organism>
<name>A0AAV9TWN8_9PEZI</name>
<evidence type="ECO:0000313" key="2">
    <source>
        <dbReference type="EMBL" id="KAK6329812.1"/>
    </source>
</evidence>
<feature type="compositionally biased region" description="Pro residues" evidence="1">
    <location>
        <begin position="511"/>
        <end position="523"/>
    </location>
</feature>
<dbReference type="EMBL" id="JAVHNS010000020">
    <property type="protein sequence ID" value="KAK6329812.1"/>
    <property type="molecule type" value="Genomic_DNA"/>
</dbReference>
<feature type="compositionally biased region" description="Basic and acidic residues" evidence="1">
    <location>
        <begin position="1416"/>
        <end position="1432"/>
    </location>
</feature>
<feature type="compositionally biased region" description="Basic residues" evidence="1">
    <location>
        <begin position="538"/>
        <end position="547"/>
    </location>
</feature>
<feature type="region of interest" description="Disordered" evidence="1">
    <location>
        <begin position="449"/>
        <end position="665"/>
    </location>
</feature>
<feature type="compositionally biased region" description="Gly residues" evidence="1">
    <location>
        <begin position="935"/>
        <end position="945"/>
    </location>
</feature>
<feature type="compositionally biased region" description="Basic and acidic residues" evidence="1">
    <location>
        <begin position="961"/>
        <end position="984"/>
    </location>
</feature>
<gene>
    <name evidence="2" type="ORF">TWF730_006110</name>
</gene>
<feature type="region of interest" description="Disordered" evidence="1">
    <location>
        <begin position="202"/>
        <end position="225"/>
    </location>
</feature>
<feature type="compositionally biased region" description="Acidic residues" evidence="1">
    <location>
        <begin position="150"/>
        <end position="172"/>
    </location>
</feature>
<comment type="caution">
    <text evidence="2">The sequence shown here is derived from an EMBL/GenBank/DDBJ whole genome shotgun (WGS) entry which is preliminary data.</text>
</comment>
<feature type="region of interest" description="Disordered" evidence="1">
    <location>
        <begin position="1399"/>
        <end position="1677"/>
    </location>
</feature>
<feature type="compositionally biased region" description="Low complexity" evidence="1">
    <location>
        <begin position="1280"/>
        <end position="1290"/>
    </location>
</feature>
<proteinExistence type="predicted"/>
<feature type="compositionally biased region" description="Polar residues" evidence="1">
    <location>
        <begin position="1111"/>
        <end position="1128"/>
    </location>
</feature>
<feature type="region of interest" description="Disordered" evidence="1">
    <location>
        <begin position="1"/>
        <end position="28"/>
    </location>
</feature>
<feature type="compositionally biased region" description="Basic residues" evidence="1">
    <location>
        <begin position="1194"/>
        <end position="1208"/>
    </location>
</feature>
<feature type="compositionally biased region" description="Gly residues" evidence="1">
    <location>
        <begin position="466"/>
        <end position="489"/>
    </location>
</feature>
<feature type="compositionally biased region" description="Basic and acidic residues" evidence="1">
    <location>
        <begin position="588"/>
        <end position="659"/>
    </location>
</feature>
<feature type="compositionally biased region" description="Acidic residues" evidence="1">
    <location>
        <begin position="1433"/>
        <end position="1464"/>
    </location>
</feature>
<feature type="compositionally biased region" description="Gly residues" evidence="1">
    <location>
        <begin position="1065"/>
        <end position="1095"/>
    </location>
</feature>
<accession>A0AAV9TWN8</accession>
<evidence type="ECO:0000256" key="1">
    <source>
        <dbReference type="SAM" id="MobiDB-lite"/>
    </source>
</evidence>
<feature type="region of interest" description="Disordered" evidence="1">
    <location>
        <begin position="890"/>
        <end position="995"/>
    </location>
</feature>
<feature type="region of interest" description="Disordered" evidence="1">
    <location>
        <begin position="92"/>
        <end position="184"/>
    </location>
</feature>
<keyword evidence="3" id="KW-1185">Reference proteome</keyword>
<evidence type="ECO:0000313" key="3">
    <source>
        <dbReference type="Proteomes" id="UP001373714"/>
    </source>
</evidence>
<protein>
    <submittedName>
        <fullName evidence="2">Uncharacterized protein</fullName>
    </submittedName>
</protein>
<feature type="compositionally biased region" description="Basic and acidic residues" evidence="1">
    <location>
        <begin position="1626"/>
        <end position="1635"/>
    </location>
</feature>
<feature type="compositionally biased region" description="Basic and acidic residues" evidence="1">
    <location>
        <begin position="173"/>
        <end position="184"/>
    </location>
</feature>
<feature type="compositionally biased region" description="Basic and acidic residues" evidence="1">
    <location>
        <begin position="112"/>
        <end position="122"/>
    </location>
</feature>
<feature type="region of interest" description="Disordered" evidence="1">
    <location>
        <begin position="1192"/>
        <end position="1315"/>
    </location>
</feature>
<feature type="compositionally biased region" description="Low complexity" evidence="1">
    <location>
        <begin position="1555"/>
        <end position="1566"/>
    </location>
</feature>